<feature type="compositionally biased region" description="Pro residues" evidence="5">
    <location>
        <begin position="146"/>
        <end position="175"/>
    </location>
</feature>
<feature type="compositionally biased region" description="Low complexity" evidence="5">
    <location>
        <begin position="196"/>
        <end position="213"/>
    </location>
</feature>
<dbReference type="Proteomes" id="UP000322110">
    <property type="component" value="Unassembled WGS sequence"/>
</dbReference>
<dbReference type="OrthoDB" id="8481221at2"/>
<name>A0A5B2TL23_9PROT</name>
<keyword evidence="3" id="KW-1133">Transmembrane helix</keyword>
<protein>
    <submittedName>
        <fullName evidence="7">Energy transducer TonB</fullName>
    </submittedName>
</protein>
<evidence type="ECO:0000256" key="3">
    <source>
        <dbReference type="ARBA" id="ARBA00022989"/>
    </source>
</evidence>
<feature type="compositionally biased region" description="Pro residues" evidence="5">
    <location>
        <begin position="94"/>
        <end position="105"/>
    </location>
</feature>
<keyword evidence="8" id="KW-1185">Reference proteome</keyword>
<evidence type="ECO:0000259" key="6">
    <source>
        <dbReference type="PROSITE" id="PS52015"/>
    </source>
</evidence>
<evidence type="ECO:0000256" key="1">
    <source>
        <dbReference type="ARBA" id="ARBA00004167"/>
    </source>
</evidence>
<keyword evidence="2" id="KW-0812">Transmembrane</keyword>
<evidence type="ECO:0000256" key="5">
    <source>
        <dbReference type="SAM" id="MobiDB-lite"/>
    </source>
</evidence>
<dbReference type="AlphaFoldDB" id="A0A5B2TL23"/>
<organism evidence="7 8">
    <name type="scientific">Teichococcus oryzae</name>
    <dbReference type="NCBI Taxonomy" id="1608942"/>
    <lineage>
        <taxon>Bacteria</taxon>
        <taxon>Pseudomonadati</taxon>
        <taxon>Pseudomonadota</taxon>
        <taxon>Alphaproteobacteria</taxon>
        <taxon>Acetobacterales</taxon>
        <taxon>Roseomonadaceae</taxon>
        <taxon>Roseomonas</taxon>
    </lineage>
</organism>
<accession>A0A5B2TL23</accession>
<dbReference type="GO" id="GO:0016020">
    <property type="term" value="C:membrane"/>
    <property type="evidence" value="ECO:0007669"/>
    <property type="project" value="UniProtKB-SubCell"/>
</dbReference>
<dbReference type="PRINTS" id="PR01217">
    <property type="entry name" value="PRICHEXTENSN"/>
</dbReference>
<dbReference type="Gene3D" id="3.30.1150.10">
    <property type="match status" value="1"/>
</dbReference>
<dbReference type="SUPFAM" id="SSF74653">
    <property type="entry name" value="TolA/TonB C-terminal domain"/>
    <property type="match status" value="1"/>
</dbReference>
<comment type="subcellular location">
    <subcellularLocation>
        <location evidence="1">Membrane</location>
        <topology evidence="1">Single-pass membrane protein</topology>
    </subcellularLocation>
</comment>
<comment type="caution">
    <text evidence="7">The sequence shown here is derived from an EMBL/GenBank/DDBJ whole genome shotgun (WGS) entry which is preliminary data.</text>
</comment>
<dbReference type="GO" id="GO:0055085">
    <property type="term" value="P:transmembrane transport"/>
    <property type="evidence" value="ECO:0007669"/>
    <property type="project" value="InterPro"/>
</dbReference>
<gene>
    <name evidence="7" type="ORF">F0Q34_05790</name>
</gene>
<evidence type="ECO:0000256" key="4">
    <source>
        <dbReference type="ARBA" id="ARBA00023136"/>
    </source>
</evidence>
<reference evidence="7 8" key="1">
    <citation type="journal article" date="2015" name="Int. J. Syst. Evol. Microbiol.">
        <title>Roseomonas oryzae sp. nov., isolated from paddy rhizosphere soil.</title>
        <authorList>
            <person name="Ramaprasad E.V."/>
            <person name="Sasikala Ch."/>
            <person name="Ramana Ch.V."/>
        </authorList>
    </citation>
    <scope>NUCLEOTIDE SEQUENCE [LARGE SCALE GENOMIC DNA]</scope>
    <source>
        <strain evidence="7 8">KCTC 42542</strain>
    </source>
</reference>
<evidence type="ECO:0000313" key="7">
    <source>
        <dbReference type="EMBL" id="KAA2215172.1"/>
    </source>
</evidence>
<dbReference type="InterPro" id="IPR037682">
    <property type="entry name" value="TonB_C"/>
</dbReference>
<dbReference type="Pfam" id="PF03544">
    <property type="entry name" value="TonB_C"/>
    <property type="match status" value="1"/>
</dbReference>
<feature type="region of interest" description="Disordered" evidence="5">
    <location>
        <begin position="78"/>
        <end position="109"/>
    </location>
</feature>
<dbReference type="NCBIfam" id="TIGR01352">
    <property type="entry name" value="tonB_Cterm"/>
    <property type="match status" value="1"/>
</dbReference>
<proteinExistence type="predicted"/>
<feature type="domain" description="TonB C-terminal" evidence="6">
    <location>
        <begin position="215"/>
        <end position="306"/>
    </location>
</feature>
<feature type="region of interest" description="Disordered" evidence="5">
    <location>
        <begin position="142"/>
        <end position="213"/>
    </location>
</feature>
<dbReference type="EMBL" id="VUKA01000001">
    <property type="protein sequence ID" value="KAA2215172.1"/>
    <property type="molecule type" value="Genomic_DNA"/>
</dbReference>
<dbReference type="InterPro" id="IPR006260">
    <property type="entry name" value="TonB/TolA_C"/>
</dbReference>
<evidence type="ECO:0000313" key="8">
    <source>
        <dbReference type="Proteomes" id="UP000322110"/>
    </source>
</evidence>
<dbReference type="RefSeq" id="WP_149811123.1">
    <property type="nucleotide sequence ID" value="NZ_VUKA01000001.1"/>
</dbReference>
<sequence length="306" mass="31464">MSGYSVTAPGMPRFRSIGWGASVLLHGGAAAFLVFGLPSHPPPPPVIIPLEVAALPAAPTNDVSDPSELVEAAEPVAAEPVTAEPVPAERVEAQPPPLETVPPPDMTQVAPPEAIMAEAPPEPTPIPPEPVPAAEPETAPILEAELPPPPPAAPPPPVQAAPPPPRPAPPRPVARPSPSSDAPRRADAAPAPAPSAPSAAAAPAPPGRMAAPPASYISRLNAALARAKRYPNSARIRRQEGTAVLNFHLDRGGRVLSWQVVRSTGHAELDRAVGEMIERASPLPPPPDDLPGSTVELAVPVNFSLR</sequence>
<evidence type="ECO:0000256" key="2">
    <source>
        <dbReference type="ARBA" id="ARBA00022692"/>
    </source>
</evidence>
<dbReference type="PROSITE" id="PS52015">
    <property type="entry name" value="TONB_CTD"/>
    <property type="match status" value="1"/>
</dbReference>
<keyword evidence="4" id="KW-0472">Membrane</keyword>